<protein>
    <submittedName>
        <fullName evidence="3">TIR protein</fullName>
    </submittedName>
</protein>
<evidence type="ECO:0000259" key="2">
    <source>
        <dbReference type="PROSITE" id="PS50104"/>
    </source>
</evidence>
<proteinExistence type="predicted"/>
<dbReference type="AlphaFoldDB" id="E3JD12"/>
<name>E3JD12_PSEI1</name>
<gene>
    <name evidence="3" type="ordered locus">FraEuI1c_3131</name>
</gene>
<sequence length="350" mass="38672">MIDVAEGHGTRGTPDGWHFFVSYTGVDQPWAEWIAWQLEDAGYRVLIQVWDFVAGSNWQIRMIEGMEQAQRTVAVLSPAYLSSVYGQSEWQAAHRADPSGFARKLLPVRIEPCPQPGPLGAIVSIDLFDLDASAASKHLLDHVRHALAGRAKPATAPDFPVRRRHQSSSEPIFPVHPPEGSDRSIEPSDEQKLVEVLAHRRGVLGPDHVETLAAAHDLAVALRRNGNYQAGRPLIEDTLVRRRRLLGPDHVDTLSTAQELSLARYGDRDHQAARALAEDTLERCRRVLGPDHVNTLAVARELAAFLTTIREHAAARVLARDTLERCRRVLGLDHADTHAIASLAGATRRA</sequence>
<dbReference type="InterPro" id="IPR011990">
    <property type="entry name" value="TPR-like_helical_dom_sf"/>
</dbReference>
<feature type="domain" description="TIR" evidence="2">
    <location>
        <begin position="15"/>
        <end position="147"/>
    </location>
</feature>
<dbReference type="InParanoid" id="E3JD12"/>
<dbReference type="SUPFAM" id="SSF48452">
    <property type="entry name" value="TPR-like"/>
    <property type="match status" value="1"/>
</dbReference>
<dbReference type="EMBL" id="CP002299">
    <property type="protein sequence ID" value="ADP81151.1"/>
    <property type="molecule type" value="Genomic_DNA"/>
</dbReference>
<evidence type="ECO:0000313" key="3">
    <source>
        <dbReference type="EMBL" id="ADP81151.1"/>
    </source>
</evidence>
<dbReference type="eggNOG" id="COG2319">
    <property type="taxonomic scope" value="Bacteria"/>
</dbReference>
<dbReference type="eggNOG" id="COG2909">
    <property type="taxonomic scope" value="Bacteria"/>
</dbReference>
<dbReference type="PROSITE" id="PS50104">
    <property type="entry name" value="TIR"/>
    <property type="match status" value="1"/>
</dbReference>
<dbReference type="InterPro" id="IPR035897">
    <property type="entry name" value="Toll_tir_struct_dom_sf"/>
</dbReference>
<dbReference type="InterPro" id="IPR000157">
    <property type="entry name" value="TIR_dom"/>
</dbReference>
<dbReference type="GO" id="GO:0007165">
    <property type="term" value="P:signal transduction"/>
    <property type="evidence" value="ECO:0007669"/>
    <property type="project" value="InterPro"/>
</dbReference>
<dbReference type="InterPro" id="IPR053137">
    <property type="entry name" value="NLR-like"/>
</dbReference>
<dbReference type="PANTHER" id="PTHR46082:SF6">
    <property type="entry name" value="AAA+ ATPASE DOMAIN-CONTAINING PROTEIN-RELATED"/>
    <property type="match status" value="1"/>
</dbReference>
<evidence type="ECO:0000313" key="4">
    <source>
        <dbReference type="Proteomes" id="UP000002484"/>
    </source>
</evidence>
<dbReference type="Pfam" id="PF13424">
    <property type="entry name" value="TPR_12"/>
    <property type="match status" value="1"/>
</dbReference>
<dbReference type="Pfam" id="PF13374">
    <property type="entry name" value="TPR_10"/>
    <property type="match status" value="1"/>
</dbReference>
<organism evidence="3 4">
    <name type="scientific">Pseudofrankia inefficax (strain DSM 45817 / CECT 9037 / DDB 130130 / EuI1c)</name>
    <name type="common">Frankia inefficax</name>
    <dbReference type="NCBI Taxonomy" id="298654"/>
    <lineage>
        <taxon>Bacteria</taxon>
        <taxon>Bacillati</taxon>
        <taxon>Actinomycetota</taxon>
        <taxon>Actinomycetes</taxon>
        <taxon>Frankiales</taxon>
        <taxon>Frankiaceae</taxon>
        <taxon>Pseudofrankia</taxon>
    </lineage>
</organism>
<accession>E3JD12</accession>
<dbReference type="Gene3D" id="3.40.50.10140">
    <property type="entry name" value="Toll/interleukin-1 receptor homology (TIR) domain"/>
    <property type="match status" value="1"/>
</dbReference>
<dbReference type="STRING" id="298654.FraEuI1c_3131"/>
<evidence type="ECO:0000256" key="1">
    <source>
        <dbReference type="SAM" id="MobiDB-lite"/>
    </source>
</evidence>
<dbReference type="Proteomes" id="UP000002484">
    <property type="component" value="Chromosome"/>
</dbReference>
<dbReference type="Pfam" id="PF13676">
    <property type="entry name" value="TIR_2"/>
    <property type="match status" value="1"/>
</dbReference>
<dbReference type="OrthoDB" id="218695at2"/>
<reference evidence="3 4" key="1">
    <citation type="submission" date="2010-10" db="EMBL/GenBank/DDBJ databases">
        <title>Complete sequence of Frankia sp. EuI1c.</title>
        <authorList>
            <consortium name="US DOE Joint Genome Institute"/>
            <person name="Lucas S."/>
            <person name="Copeland A."/>
            <person name="Lapidus A."/>
            <person name="Cheng J.-F."/>
            <person name="Bruce D."/>
            <person name="Goodwin L."/>
            <person name="Pitluck S."/>
            <person name="Chertkov O."/>
            <person name="Detter J.C."/>
            <person name="Han C."/>
            <person name="Tapia R."/>
            <person name="Land M."/>
            <person name="Hauser L."/>
            <person name="Jeffries C."/>
            <person name="Kyrpides N."/>
            <person name="Ivanova N."/>
            <person name="Mikhailova N."/>
            <person name="Beauchemin N."/>
            <person name="Sen A."/>
            <person name="Sur S.A."/>
            <person name="Gtari M."/>
            <person name="Wall L."/>
            <person name="Tisa L."/>
            <person name="Woyke T."/>
        </authorList>
    </citation>
    <scope>NUCLEOTIDE SEQUENCE [LARGE SCALE GENOMIC DNA]</scope>
    <source>
        <strain evidence="4">DSM 45817 / CECT 9037 / EuI1c</strain>
    </source>
</reference>
<dbReference type="PANTHER" id="PTHR46082">
    <property type="entry name" value="ATP/GTP-BINDING PROTEIN-RELATED"/>
    <property type="match status" value="1"/>
</dbReference>
<dbReference type="RefSeq" id="WP_013424269.1">
    <property type="nucleotide sequence ID" value="NC_014666.1"/>
</dbReference>
<feature type="region of interest" description="Disordered" evidence="1">
    <location>
        <begin position="151"/>
        <end position="187"/>
    </location>
</feature>
<dbReference type="SUPFAM" id="SSF52200">
    <property type="entry name" value="Toll/Interleukin receptor TIR domain"/>
    <property type="match status" value="1"/>
</dbReference>
<dbReference type="KEGG" id="fri:FraEuI1c_3131"/>
<keyword evidence="4" id="KW-1185">Reference proteome</keyword>
<dbReference type="Gene3D" id="1.25.40.10">
    <property type="entry name" value="Tetratricopeptide repeat domain"/>
    <property type="match status" value="1"/>
</dbReference>
<dbReference type="SMART" id="SM00255">
    <property type="entry name" value="TIR"/>
    <property type="match status" value="1"/>
</dbReference>
<dbReference type="HOGENOM" id="CLU_042623_0_0_11"/>